<dbReference type="Gene3D" id="1.50.10.140">
    <property type="match status" value="1"/>
</dbReference>
<accession>A0A4R7NYG8</accession>
<comment type="caution">
    <text evidence="2">The sequence shown here is derived from an EMBL/GenBank/DDBJ whole genome shotgun (WGS) entry which is preliminary data.</text>
</comment>
<evidence type="ECO:0000259" key="1">
    <source>
        <dbReference type="Pfam" id="PF10091"/>
    </source>
</evidence>
<evidence type="ECO:0000313" key="2">
    <source>
        <dbReference type="EMBL" id="TDU25771.1"/>
    </source>
</evidence>
<sequence>MTTDDPAMLLGLSDEALMDRVQRQTFRFFWEGAQASSGLARDRIPAFSHSPEDQVAIGGAGFGVMALIVAAERGWVSRDVAVNRVGEMLEVLLRAERYHGAYPHFMDGRTGASIPFWGKDDAADIVETSLLLQGLLCAREYFDRDEPREVAIRSRISGIWETVEWDWFTRGTDVLFWHWSPRHGWGMNHPIHGWNECLITYLLAASSPTHPIAPEVYHHGYASGPDFLNGKAYHGIELPLGQPYGGPLFFSHYSFCGLDPRGLKDRYADYWDLCVRHVQINREHCVHNPNGHAGYGAECWGITASDDPDGYDAHAPANDNGTISPTAAISSMPYAPHEAMQAMRGFLSRHGTKVWREFGFVDAFSEKRGWFADTFLAIDQGPIVVMIENHRSGLLWNLFMRVPEVREGLRRLGFSSPHLDGSPVA</sequence>
<dbReference type="EMBL" id="SOBT01000011">
    <property type="protein sequence ID" value="TDU25771.1"/>
    <property type="molecule type" value="Genomic_DNA"/>
</dbReference>
<evidence type="ECO:0000313" key="3">
    <source>
        <dbReference type="Proteomes" id="UP000295341"/>
    </source>
</evidence>
<dbReference type="PIRSF" id="PIRSF028431">
    <property type="entry name" value="UCP028431"/>
    <property type="match status" value="1"/>
</dbReference>
<reference evidence="2 3" key="1">
    <citation type="submission" date="2019-03" db="EMBL/GenBank/DDBJ databases">
        <title>Genomic Encyclopedia of Type Strains, Phase IV (KMG-IV): sequencing the most valuable type-strain genomes for metagenomic binning, comparative biology and taxonomic classification.</title>
        <authorList>
            <person name="Goeker M."/>
        </authorList>
    </citation>
    <scope>NUCLEOTIDE SEQUENCE [LARGE SCALE GENOMIC DNA]</scope>
    <source>
        <strain evidence="2 3">DSM 26377</strain>
    </source>
</reference>
<dbReference type="InterPro" id="IPR019282">
    <property type="entry name" value="Glycoamylase-like_cons_dom"/>
</dbReference>
<dbReference type="InterPro" id="IPR016883">
    <property type="entry name" value="UCP028431"/>
</dbReference>
<dbReference type="Pfam" id="PF10091">
    <property type="entry name" value="Glycoamylase"/>
    <property type="match status" value="1"/>
</dbReference>
<dbReference type="Proteomes" id="UP000295341">
    <property type="component" value="Unassembled WGS sequence"/>
</dbReference>
<gene>
    <name evidence="2" type="ORF">DFR24_4216</name>
</gene>
<dbReference type="RefSeq" id="WP_246051736.1">
    <property type="nucleotide sequence ID" value="NZ_MWIN01000013.1"/>
</dbReference>
<keyword evidence="3" id="KW-1185">Reference proteome</keyword>
<feature type="domain" description="Glycoamylase-like" evidence="1">
    <location>
        <begin position="188"/>
        <end position="402"/>
    </location>
</feature>
<name>A0A4R7NYG8_9GAMM</name>
<organism evidence="2 3">
    <name type="scientific">Panacagrimonas perspica</name>
    <dbReference type="NCBI Taxonomy" id="381431"/>
    <lineage>
        <taxon>Bacteria</taxon>
        <taxon>Pseudomonadati</taxon>
        <taxon>Pseudomonadota</taxon>
        <taxon>Gammaproteobacteria</taxon>
        <taxon>Nevskiales</taxon>
        <taxon>Nevskiaceae</taxon>
        <taxon>Panacagrimonas</taxon>
    </lineage>
</organism>
<dbReference type="AlphaFoldDB" id="A0A4R7NYG8"/>
<proteinExistence type="predicted"/>
<protein>
    <recommendedName>
        <fullName evidence="1">Glycoamylase-like domain-containing protein</fullName>
    </recommendedName>
</protein>